<dbReference type="InterPro" id="IPR011701">
    <property type="entry name" value="MFS"/>
</dbReference>
<dbReference type="Gene3D" id="1.20.1250.20">
    <property type="entry name" value="MFS general substrate transporter like domains"/>
    <property type="match status" value="1"/>
</dbReference>
<gene>
    <name evidence="8" type="ORF">EW640_11690</name>
</gene>
<protein>
    <submittedName>
        <fullName evidence="8">MFS transporter</fullName>
    </submittedName>
</protein>
<dbReference type="GO" id="GO:0022857">
    <property type="term" value="F:transmembrane transporter activity"/>
    <property type="evidence" value="ECO:0007669"/>
    <property type="project" value="InterPro"/>
</dbReference>
<evidence type="ECO:0000256" key="2">
    <source>
        <dbReference type="ARBA" id="ARBA00022692"/>
    </source>
</evidence>
<evidence type="ECO:0000256" key="3">
    <source>
        <dbReference type="ARBA" id="ARBA00022989"/>
    </source>
</evidence>
<feature type="compositionally biased region" description="Basic and acidic residues" evidence="5">
    <location>
        <begin position="11"/>
        <end position="21"/>
    </location>
</feature>
<feature type="transmembrane region" description="Helical" evidence="6">
    <location>
        <begin position="156"/>
        <end position="178"/>
    </location>
</feature>
<dbReference type="PANTHER" id="PTHR23501">
    <property type="entry name" value="MAJOR FACILITATOR SUPERFAMILY"/>
    <property type="match status" value="1"/>
</dbReference>
<evidence type="ECO:0000256" key="4">
    <source>
        <dbReference type="ARBA" id="ARBA00023136"/>
    </source>
</evidence>
<feature type="transmembrane region" description="Helical" evidence="6">
    <location>
        <begin position="310"/>
        <end position="329"/>
    </location>
</feature>
<evidence type="ECO:0000256" key="5">
    <source>
        <dbReference type="SAM" id="MobiDB-lite"/>
    </source>
</evidence>
<keyword evidence="2 6" id="KW-0812">Transmembrane</keyword>
<sequence>MSSVSDTTQQEPHDPRSETHEPGSVMSAPLRMVTVGLLLSVGIVAFDGLGVTTALPRIADELDGLGTYGWAVSALMLASVVGTVIGGYIADRRGPKAPYIGGFIVFIVGLVLSATATTWTLFLLGRVVQGLGVGAIMSMAYVFVAIVYPQCLQARALALLSGAWIAPALIGPVASSALAEFSSWRILFVILVPLVLVAGIVTLRGLPPLGTGNARADNKLLHQLAFSTGLAIGSAVLLAGLEQDNPAVIAAMVFFGAAVMLISLRQVTPKGTLTVRRGVPAGIVTRATLSVSFFGIETFLPLAMTELRGASLMVAGLALAAGALVWVGGSMAQSRHEMRKGPATRRRDTVLGVVTMAVGITVISVTLLSDSTPIYLAIIGWIIGGFGMGVAYNASTTETFSETEPEAIGEMSGTIQMAQTLGTAVIAGAGTAVISAARASSGGLETGMTAIFTVTAFFALATIPAALRIRRHNTDPLTSGTEKAEP</sequence>
<dbReference type="AlphaFoldDB" id="A0A6G8KZC6"/>
<evidence type="ECO:0000313" key="8">
    <source>
        <dbReference type="EMBL" id="QIN29860.1"/>
    </source>
</evidence>
<dbReference type="PROSITE" id="PS50850">
    <property type="entry name" value="MFS"/>
    <property type="match status" value="1"/>
</dbReference>
<feature type="transmembrane region" description="Helical" evidence="6">
    <location>
        <begin position="224"/>
        <end position="241"/>
    </location>
</feature>
<dbReference type="EMBL" id="CP035810">
    <property type="protein sequence ID" value="QIN29860.1"/>
    <property type="molecule type" value="Genomic_DNA"/>
</dbReference>
<feature type="transmembrane region" description="Helical" evidence="6">
    <location>
        <begin position="284"/>
        <end position="304"/>
    </location>
</feature>
<keyword evidence="3 6" id="KW-1133">Transmembrane helix</keyword>
<feature type="transmembrane region" description="Helical" evidence="6">
    <location>
        <begin position="247"/>
        <end position="264"/>
    </location>
</feature>
<feature type="transmembrane region" description="Helical" evidence="6">
    <location>
        <begin position="130"/>
        <end position="149"/>
    </location>
</feature>
<feature type="transmembrane region" description="Helical" evidence="6">
    <location>
        <begin position="374"/>
        <end position="394"/>
    </location>
</feature>
<feature type="transmembrane region" description="Helical" evidence="6">
    <location>
        <begin position="67"/>
        <end position="90"/>
    </location>
</feature>
<dbReference type="Gene3D" id="1.20.1720.10">
    <property type="entry name" value="Multidrug resistance protein D"/>
    <property type="match status" value="1"/>
</dbReference>
<accession>A0A6G8KZC6</accession>
<feature type="transmembrane region" description="Helical" evidence="6">
    <location>
        <begin position="449"/>
        <end position="467"/>
    </location>
</feature>
<feature type="transmembrane region" description="Helical" evidence="6">
    <location>
        <begin position="415"/>
        <end position="437"/>
    </location>
</feature>
<evidence type="ECO:0000313" key="9">
    <source>
        <dbReference type="Proteomes" id="UP000501518"/>
    </source>
</evidence>
<comment type="subcellular location">
    <subcellularLocation>
        <location evidence="1">Cell membrane</location>
        <topology evidence="1">Multi-pass membrane protein</topology>
    </subcellularLocation>
</comment>
<keyword evidence="4 6" id="KW-0472">Membrane</keyword>
<feature type="compositionally biased region" description="Polar residues" evidence="5">
    <location>
        <begin position="1"/>
        <end position="10"/>
    </location>
</feature>
<dbReference type="Proteomes" id="UP000501518">
    <property type="component" value="Chromosome"/>
</dbReference>
<feature type="region of interest" description="Disordered" evidence="5">
    <location>
        <begin position="1"/>
        <end position="24"/>
    </location>
</feature>
<dbReference type="SUPFAM" id="SSF103473">
    <property type="entry name" value="MFS general substrate transporter"/>
    <property type="match status" value="1"/>
</dbReference>
<feature type="domain" description="Major facilitator superfamily (MFS) profile" evidence="7">
    <location>
        <begin position="33"/>
        <end position="473"/>
    </location>
</feature>
<dbReference type="InterPro" id="IPR036259">
    <property type="entry name" value="MFS_trans_sf"/>
</dbReference>
<evidence type="ECO:0000256" key="6">
    <source>
        <dbReference type="SAM" id="Phobius"/>
    </source>
</evidence>
<feature type="transmembrane region" description="Helical" evidence="6">
    <location>
        <begin position="350"/>
        <end position="368"/>
    </location>
</feature>
<dbReference type="RefSeq" id="WP_165884239.1">
    <property type="nucleotide sequence ID" value="NZ_CP035810.1"/>
</dbReference>
<evidence type="ECO:0000256" key="1">
    <source>
        <dbReference type="ARBA" id="ARBA00004651"/>
    </source>
</evidence>
<reference evidence="8 9" key="1">
    <citation type="submission" date="2019-02" db="EMBL/GenBank/DDBJ databases">
        <title>Complete Genome Sequence and Methylome Analysis of Brevibacterium luteolum NEB1784.</title>
        <authorList>
            <person name="Fomenkov A."/>
            <person name="Roberts R.J."/>
        </authorList>
    </citation>
    <scope>NUCLEOTIDE SEQUENCE [LARGE SCALE GENOMIC DNA]</scope>
    <source>
        <strain evidence="8 9">NEB1784</strain>
    </source>
</reference>
<dbReference type="PANTHER" id="PTHR23501:SF154">
    <property type="entry name" value="MULTIDRUG-EFFLUX TRANSPORTER RV1634-RELATED"/>
    <property type="match status" value="1"/>
</dbReference>
<proteinExistence type="predicted"/>
<organism evidence="8 9">
    <name type="scientific">Brevibacterium luteolum</name>
    <dbReference type="NCBI Taxonomy" id="199591"/>
    <lineage>
        <taxon>Bacteria</taxon>
        <taxon>Bacillati</taxon>
        <taxon>Actinomycetota</taxon>
        <taxon>Actinomycetes</taxon>
        <taxon>Micrococcales</taxon>
        <taxon>Brevibacteriaceae</taxon>
        <taxon>Brevibacterium</taxon>
    </lineage>
</organism>
<feature type="transmembrane region" description="Helical" evidence="6">
    <location>
        <begin position="102"/>
        <end position="124"/>
    </location>
</feature>
<feature type="transmembrane region" description="Helical" evidence="6">
    <location>
        <begin position="184"/>
        <end position="203"/>
    </location>
</feature>
<evidence type="ECO:0000259" key="7">
    <source>
        <dbReference type="PROSITE" id="PS50850"/>
    </source>
</evidence>
<dbReference type="InterPro" id="IPR020846">
    <property type="entry name" value="MFS_dom"/>
</dbReference>
<dbReference type="GO" id="GO:0005886">
    <property type="term" value="C:plasma membrane"/>
    <property type="evidence" value="ECO:0007669"/>
    <property type="project" value="UniProtKB-SubCell"/>
</dbReference>
<dbReference type="Pfam" id="PF07690">
    <property type="entry name" value="MFS_1"/>
    <property type="match status" value="1"/>
</dbReference>
<feature type="transmembrane region" description="Helical" evidence="6">
    <location>
        <begin position="33"/>
        <end position="55"/>
    </location>
</feature>
<dbReference type="KEGG" id="blut:EW640_11690"/>
<name>A0A6G8KZC6_9MICO</name>